<evidence type="ECO:0000313" key="3">
    <source>
        <dbReference type="Proteomes" id="UP000075683"/>
    </source>
</evidence>
<sequence>MYVAAYGYIFFPIGKIILPFLPKKGDVSGRTVLNARGERMRFSGKISSKHVFSQKRGSLWTSAKIFSSGQSCPFAPMMGRTGKRDPKGEFGRRDIRRMRRAERVCAGGDPGREGAGGLAGAGKGAAE</sequence>
<feature type="region of interest" description="Disordered" evidence="1">
    <location>
        <begin position="76"/>
        <end position="127"/>
    </location>
</feature>
<dbReference type="EMBL" id="LQYT01000036">
    <property type="protein sequence ID" value="KYD20229.1"/>
    <property type="molecule type" value="Genomic_DNA"/>
</dbReference>
<dbReference type="Proteomes" id="UP000075683">
    <property type="component" value="Unassembled WGS sequence"/>
</dbReference>
<feature type="compositionally biased region" description="Basic and acidic residues" evidence="1">
    <location>
        <begin position="82"/>
        <end position="93"/>
    </location>
</feature>
<dbReference type="STRING" id="301148.B4135_2005"/>
<dbReference type="AlphaFoldDB" id="A0A150M7Y8"/>
<reference evidence="2 3" key="1">
    <citation type="submission" date="2016-01" db="EMBL/GenBank/DDBJ databases">
        <title>Draft Genome Sequences of Seven Thermophilic Sporeformers Isolated from Foods.</title>
        <authorList>
            <person name="Berendsen E.M."/>
            <person name="Wells-Bennik M.H."/>
            <person name="Krawcyk A.O."/>
            <person name="De Jong A."/>
            <person name="Holsappel S."/>
            <person name="Eijlander R.T."/>
            <person name="Kuipers O.P."/>
        </authorList>
    </citation>
    <scope>NUCLEOTIDE SEQUENCE [LARGE SCALE GENOMIC DNA]</scope>
    <source>
        <strain evidence="2 3">B4135</strain>
    </source>
</reference>
<accession>A0A150M7Y8</accession>
<comment type="caution">
    <text evidence="2">The sequence shown here is derived from an EMBL/GenBank/DDBJ whole genome shotgun (WGS) entry which is preliminary data.</text>
</comment>
<feature type="compositionally biased region" description="Gly residues" evidence="1">
    <location>
        <begin position="113"/>
        <end position="127"/>
    </location>
</feature>
<name>A0A150M7Y8_9BACI</name>
<organism evidence="2 3">
    <name type="scientific">Caldibacillus debilis</name>
    <dbReference type="NCBI Taxonomy" id="301148"/>
    <lineage>
        <taxon>Bacteria</taxon>
        <taxon>Bacillati</taxon>
        <taxon>Bacillota</taxon>
        <taxon>Bacilli</taxon>
        <taxon>Bacillales</taxon>
        <taxon>Bacillaceae</taxon>
        <taxon>Caldibacillus</taxon>
    </lineage>
</organism>
<protein>
    <submittedName>
        <fullName evidence="2">Uncharacterized protein</fullName>
    </submittedName>
</protein>
<proteinExistence type="predicted"/>
<evidence type="ECO:0000313" key="2">
    <source>
        <dbReference type="EMBL" id="KYD20229.1"/>
    </source>
</evidence>
<gene>
    <name evidence="2" type="ORF">B4135_2005</name>
</gene>
<evidence type="ECO:0000256" key="1">
    <source>
        <dbReference type="SAM" id="MobiDB-lite"/>
    </source>
</evidence>